<sequence>MMYKTGLCFLFIILLAAGVSAIPPLPYEFYGNVSINETPAEVGTIIIAKVNGTEVGNITTTAPGAYGGAGTFDRRLVVNGAEDQIGEYITFWIGEKQAAQKVKLYAGESQKLDLTFTPGKEGSIDASVTPSQSGTIANVPTGEETPVATETQTKAPLFIAPIAAGLALIILARRD</sequence>
<dbReference type="AlphaFoldDB" id="Q2FT64"/>
<protein>
    <submittedName>
        <fullName evidence="3">Uncharacterized protein</fullName>
    </submittedName>
</protein>
<reference evidence="4" key="1">
    <citation type="journal article" date="2016" name="Stand. Genomic Sci.">
        <title>Complete genome sequence of Methanospirillum hungatei type strain JF1.</title>
        <authorList>
            <person name="Gunsalus R.P."/>
            <person name="Cook L.E."/>
            <person name="Crable B."/>
            <person name="Rohlin L."/>
            <person name="McDonald E."/>
            <person name="Mouttaki H."/>
            <person name="Sieber J.R."/>
            <person name="Poweleit N."/>
            <person name="Zhou H."/>
            <person name="Lapidus A.L."/>
            <person name="Daligault H.E."/>
            <person name="Land M."/>
            <person name="Gilna P."/>
            <person name="Ivanova N."/>
            <person name="Kyrpides N."/>
            <person name="Culley D.E."/>
            <person name="McInerney M.J."/>
        </authorList>
    </citation>
    <scope>NUCLEOTIDE SEQUENCE [LARGE SCALE GENOMIC DNA]</scope>
    <source>
        <strain evidence="4">ATCC 27890 / DSM 864 / NBRC 100397 / JF-1</strain>
    </source>
</reference>
<evidence type="ECO:0000313" key="4">
    <source>
        <dbReference type="Proteomes" id="UP000001941"/>
    </source>
</evidence>
<keyword evidence="2" id="KW-0472">Membrane</keyword>
<feature type="transmembrane region" description="Helical" evidence="2">
    <location>
        <begin position="155"/>
        <end position="172"/>
    </location>
</feature>
<keyword evidence="2" id="KW-1133">Transmembrane helix</keyword>
<dbReference type="InParanoid" id="Q2FT64"/>
<dbReference type="STRING" id="323259.Mhun_3048"/>
<evidence type="ECO:0000313" key="3">
    <source>
        <dbReference type="EMBL" id="ABD42735.1"/>
    </source>
</evidence>
<organism evidence="3 4">
    <name type="scientific">Methanospirillum hungatei JF-1 (strain ATCC 27890 / DSM 864 / NBRC 100397 / JF-1)</name>
    <dbReference type="NCBI Taxonomy" id="323259"/>
    <lineage>
        <taxon>Archaea</taxon>
        <taxon>Methanobacteriati</taxon>
        <taxon>Methanobacteriota</taxon>
        <taxon>Stenosarchaea group</taxon>
        <taxon>Methanomicrobia</taxon>
        <taxon>Methanomicrobiales</taxon>
        <taxon>Methanospirillaceae</taxon>
        <taxon>Methanospirillum</taxon>
    </lineage>
</organism>
<feature type="compositionally biased region" description="Polar residues" evidence="1">
    <location>
        <begin position="126"/>
        <end position="138"/>
    </location>
</feature>
<evidence type="ECO:0000256" key="1">
    <source>
        <dbReference type="SAM" id="MobiDB-lite"/>
    </source>
</evidence>
<proteinExistence type="predicted"/>
<dbReference type="EnsemblBacteria" id="ABD42735">
    <property type="protein sequence ID" value="ABD42735"/>
    <property type="gene ID" value="Mhun_3048"/>
</dbReference>
<dbReference type="KEGG" id="mhu:Mhun_3048"/>
<accession>Q2FT64</accession>
<dbReference type="EMBL" id="CP000254">
    <property type="protein sequence ID" value="ABD42735.1"/>
    <property type="molecule type" value="Genomic_DNA"/>
</dbReference>
<name>Q2FT64_METHJ</name>
<keyword evidence="2" id="KW-0812">Transmembrane</keyword>
<gene>
    <name evidence="3" type="ordered locus">Mhun_3048</name>
</gene>
<evidence type="ECO:0000256" key="2">
    <source>
        <dbReference type="SAM" id="Phobius"/>
    </source>
</evidence>
<dbReference type="HOGENOM" id="CLU_1529232_0_0_2"/>
<keyword evidence="4" id="KW-1185">Reference proteome</keyword>
<feature type="region of interest" description="Disordered" evidence="1">
    <location>
        <begin position="123"/>
        <end position="146"/>
    </location>
</feature>
<dbReference type="Proteomes" id="UP000001941">
    <property type="component" value="Chromosome"/>
</dbReference>
<dbReference type="eggNOG" id="arCOG03606">
    <property type="taxonomic scope" value="Archaea"/>
</dbReference>